<proteinExistence type="predicted"/>
<protein>
    <submittedName>
        <fullName evidence="1">Alpha/beta hydrolase</fullName>
    </submittedName>
</protein>
<accession>A0ABW4FVL7</accession>
<evidence type="ECO:0000313" key="2">
    <source>
        <dbReference type="Proteomes" id="UP001597145"/>
    </source>
</evidence>
<gene>
    <name evidence="1" type="ORF">ACFSCY_30095</name>
</gene>
<dbReference type="RefSeq" id="WP_343979410.1">
    <property type="nucleotide sequence ID" value="NZ_BAAAJG010000011.1"/>
</dbReference>
<dbReference type="SUPFAM" id="SSF53474">
    <property type="entry name" value="alpha/beta-Hydrolases"/>
    <property type="match status" value="1"/>
</dbReference>
<reference evidence="2" key="1">
    <citation type="journal article" date="2019" name="Int. J. Syst. Evol. Microbiol.">
        <title>The Global Catalogue of Microorganisms (GCM) 10K type strain sequencing project: providing services to taxonomists for standard genome sequencing and annotation.</title>
        <authorList>
            <consortium name="The Broad Institute Genomics Platform"/>
            <consortium name="The Broad Institute Genome Sequencing Center for Infectious Disease"/>
            <person name="Wu L."/>
            <person name="Ma J."/>
        </authorList>
    </citation>
    <scope>NUCLEOTIDE SEQUENCE [LARGE SCALE GENOMIC DNA]</scope>
    <source>
        <strain evidence="2">JCM 12165</strain>
    </source>
</reference>
<organism evidence="1 2">
    <name type="scientific">Pseudonocardia aurantiaca</name>
    <dbReference type="NCBI Taxonomy" id="75290"/>
    <lineage>
        <taxon>Bacteria</taxon>
        <taxon>Bacillati</taxon>
        <taxon>Actinomycetota</taxon>
        <taxon>Actinomycetes</taxon>
        <taxon>Pseudonocardiales</taxon>
        <taxon>Pseudonocardiaceae</taxon>
        <taxon>Pseudonocardia</taxon>
    </lineage>
</organism>
<comment type="caution">
    <text evidence="1">The sequence shown here is derived from an EMBL/GenBank/DDBJ whole genome shotgun (WGS) entry which is preliminary data.</text>
</comment>
<dbReference type="EMBL" id="JBHUCP010000026">
    <property type="protein sequence ID" value="MFD1533681.1"/>
    <property type="molecule type" value="Genomic_DNA"/>
</dbReference>
<dbReference type="Proteomes" id="UP001597145">
    <property type="component" value="Unassembled WGS sequence"/>
</dbReference>
<keyword evidence="2" id="KW-1185">Reference proteome</keyword>
<name>A0ABW4FVL7_9PSEU</name>
<keyword evidence="1" id="KW-0378">Hydrolase</keyword>
<sequence>MANELNAAQIATVRVNLLTEAEQRIDAATAELRFDANLLGVRTIAMIDRLASDHATASLPGGVLGAHAAAAACLIAAAARPHWVRAVASPTGRPDLAGEFLLIARAPTLLVVGEYDAQLRASNEDAADRIAGPTRIAVLDDVGHVIDEPRAQGVLAEMCRDWFRAHLRPRAKAHAR</sequence>
<dbReference type="GO" id="GO:0016787">
    <property type="term" value="F:hydrolase activity"/>
    <property type="evidence" value="ECO:0007669"/>
    <property type="project" value="UniProtKB-KW"/>
</dbReference>
<dbReference type="Gene3D" id="3.40.50.1820">
    <property type="entry name" value="alpha/beta hydrolase"/>
    <property type="match status" value="1"/>
</dbReference>
<dbReference type="InterPro" id="IPR029058">
    <property type="entry name" value="AB_hydrolase_fold"/>
</dbReference>
<evidence type="ECO:0000313" key="1">
    <source>
        <dbReference type="EMBL" id="MFD1533681.1"/>
    </source>
</evidence>